<dbReference type="EMBL" id="JACOOO010000047">
    <property type="protein sequence ID" value="MBC5630846.1"/>
    <property type="molecule type" value="Genomic_DNA"/>
</dbReference>
<protein>
    <submittedName>
        <fullName evidence="1">Uncharacterized protein</fullName>
    </submittedName>
</protein>
<keyword evidence="2" id="KW-1185">Reference proteome</keyword>
<sequence length="53" mass="6007">MIPKSYYDNMNGKNILSDYTPKDMSTNSLNNFTDSSLENMVINSNLDNSNVIK</sequence>
<reference evidence="1 2" key="1">
    <citation type="submission" date="2020-08" db="EMBL/GenBank/DDBJ databases">
        <title>Genome public.</title>
        <authorList>
            <person name="Liu C."/>
            <person name="Sun Q."/>
        </authorList>
    </citation>
    <scope>NUCLEOTIDE SEQUENCE [LARGE SCALE GENOMIC DNA]</scope>
    <source>
        <strain evidence="1 2">NSJ-6</strain>
    </source>
</reference>
<evidence type="ECO:0000313" key="1">
    <source>
        <dbReference type="EMBL" id="MBC5630846.1"/>
    </source>
</evidence>
<name>A0ABR7DHH8_9CLOT</name>
<accession>A0ABR7DHH8</accession>
<organism evidence="1 2">
    <name type="scientific">Clostridium hominis</name>
    <dbReference type="NCBI Taxonomy" id="2763036"/>
    <lineage>
        <taxon>Bacteria</taxon>
        <taxon>Bacillati</taxon>
        <taxon>Bacillota</taxon>
        <taxon>Clostridia</taxon>
        <taxon>Eubacteriales</taxon>
        <taxon>Clostridiaceae</taxon>
        <taxon>Clostridium</taxon>
    </lineage>
</organism>
<dbReference type="Proteomes" id="UP000596929">
    <property type="component" value="Unassembled WGS sequence"/>
</dbReference>
<proteinExistence type="predicted"/>
<comment type="caution">
    <text evidence="1">The sequence shown here is derived from an EMBL/GenBank/DDBJ whole genome shotgun (WGS) entry which is preliminary data.</text>
</comment>
<dbReference type="RefSeq" id="WP_186861055.1">
    <property type="nucleotide sequence ID" value="NZ_JACOOO010000047.1"/>
</dbReference>
<evidence type="ECO:0000313" key="2">
    <source>
        <dbReference type="Proteomes" id="UP000596929"/>
    </source>
</evidence>
<gene>
    <name evidence="1" type="ORF">H8S20_18635</name>
</gene>